<proteinExistence type="inferred from homology"/>
<sequence length="132" mass="14798">MNKTIFSTGILFGVLSVILGAFGAHGLEQLIDANAIMTFETGVRYQMYHALFLLILANTKFLPELQKNAIFYLIVMGTILFSFSIYFLATNTLTSFDFKKIALLTPLGGTLLIFGWILLAYRVFINNRSLSK</sequence>
<keyword evidence="8" id="KW-1185">Reference proteome</keyword>
<protein>
    <submittedName>
        <fullName evidence="7">DUF423 domain-containing protein</fullName>
    </submittedName>
</protein>
<evidence type="ECO:0000256" key="6">
    <source>
        <dbReference type="SAM" id="Phobius"/>
    </source>
</evidence>
<comment type="similarity">
    <text evidence="2">Belongs to the UPF0382 family.</text>
</comment>
<feature type="transmembrane region" description="Helical" evidence="6">
    <location>
        <begin position="101"/>
        <end position="124"/>
    </location>
</feature>
<dbReference type="Proteomes" id="UP000598350">
    <property type="component" value="Unassembled WGS sequence"/>
</dbReference>
<keyword evidence="3 6" id="KW-0812">Transmembrane</keyword>
<gene>
    <name evidence="7" type="ORF">HPE63_12655</name>
</gene>
<accession>A0ABR7VDS5</accession>
<evidence type="ECO:0000313" key="7">
    <source>
        <dbReference type="EMBL" id="MBD0851523.1"/>
    </source>
</evidence>
<evidence type="ECO:0000256" key="5">
    <source>
        <dbReference type="ARBA" id="ARBA00023136"/>
    </source>
</evidence>
<dbReference type="InterPro" id="IPR006696">
    <property type="entry name" value="DUF423"/>
</dbReference>
<feature type="transmembrane region" description="Helical" evidence="6">
    <location>
        <begin position="47"/>
        <end position="63"/>
    </location>
</feature>
<reference evidence="7 8" key="1">
    <citation type="submission" date="2020-05" db="EMBL/GenBank/DDBJ databases">
        <title>The draft genome sequence of Maribacter arenosus CAU 1321.</title>
        <authorList>
            <person name="Mu L."/>
        </authorList>
    </citation>
    <scope>NUCLEOTIDE SEQUENCE [LARGE SCALE GENOMIC DNA]</scope>
    <source>
        <strain evidence="7 8">CAU 1321</strain>
    </source>
</reference>
<name>A0ABR7VDS5_9FLAO</name>
<dbReference type="EMBL" id="JABTCG010000004">
    <property type="protein sequence ID" value="MBD0851523.1"/>
    <property type="molecule type" value="Genomic_DNA"/>
</dbReference>
<evidence type="ECO:0000256" key="3">
    <source>
        <dbReference type="ARBA" id="ARBA00022692"/>
    </source>
</evidence>
<keyword evidence="4 6" id="KW-1133">Transmembrane helix</keyword>
<evidence type="ECO:0000256" key="4">
    <source>
        <dbReference type="ARBA" id="ARBA00022989"/>
    </source>
</evidence>
<comment type="subcellular location">
    <subcellularLocation>
        <location evidence="1">Membrane</location>
        <topology evidence="1">Multi-pass membrane protein</topology>
    </subcellularLocation>
</comment>
<evidence type="ECO:0000313" key="8">
    <source>
        <dbReference type="Proteomes" id="UP000598350"/>
    </source>
</evidence>
<dbReference type="PANTHER" id="PTHR43461:SF1">
    <property type="entry name" value="TRANSMEMBRANE PROTEIN 256"/>
    <property type="match status" value="1"/>
</dbReference>
<feature type="transmembrane region" description="Helical" evidence="6">
    <location>
        <begin position="70"/>
        <end position="89"/>
    </location>
</feature>
<dbReference type="Pfam" id="PF04241">
    <property type="entry name" value="DUF423"/>
    <property type="match status" value="1"/>
</dbReference>
<evidence type="ECO:0000256" key="1">
    <source>
        <dbReference type="ARBA" id="ARBA00004141"/>
    </source>
</evidence>
<dbReference type="PANTHER" id="PTHR43461">
    <property type="entry name" value="TRANSMEMBRANE PROTEIN 256"/>
    <property type="match status" value="1"/>
</dbReference>
<keyword evidence="5 6" id="KW-0472">Membrane</keyword>
<evidence type="ECO:0000256" key="2">
    <source>
        <dbReference type="ARBA" id="ARBA00009694"/>
    </source>
</evidence>
<comment type="caution">
    <text evidence="7">The sequence shown here is derived from an EMBL/GenBank/DDBJ whole genome shotgun (WGS) entry which is preliminary data.</text>
</comment>
<dbReference type="RefSeq" id="WP_188314632.1">
    <property type="nucleotide sequence ID" value="NZ_JABTCG010000004.1"/>
</dbReference>
<organism evidence="7 8">
    <name type="scientific">Maribacter arenosus</name>
    <dbReference type="NCBI Taxonomy" id="1854708"/>
    <lineage>
        <taxon>Bacteria</taxon>
        <taxon>Pseudomonadati</taxon>
        <taxon>Bacteroidota</taxon>
        <taxon>Flavobacteriia</taxon>
        <taxon>Flavobacteriales</taxon>
        <taxon>Flavobacteriaceae</taxon>
        <taxon>Maribacter</taxon>
    </lineage>
</organism>